<comment type="subcellular location">
    <subcellularLocation>
        <location evidence="3">Secreted</location>
    </subcellularLocation>
</comment>
<dbReference type="Gene3D" id="3.60.21.10">
    <property type="match status" value="1"/>
</dbReference>
<evidence type="ECO:0000256" key="1">
    <source>
        <dbReference type="ARBA" id="ARBA00000032"/>
    </source>
</evidence>
<evidence type="ECO:0000259" key="13">
    <source>
        <dbReference type="Pfam" id="PF00149"/>
    </source>
</evidence>
<feature type="signal peptide" evidence="12">
    <location>
        <begin position="1"/>
        <end position="16"/>
    </location>
</feature>
<name>A0AAE1WM02_9LAMI</name>
<evidence type="ECO:0000256" key="12">
    <source>
        <dbReference type="SAM" id="SignalP"/>
    </source>
</evidence>
<gene>
    <name evidence="15" type="ORF">Sango_1707600</name>
</gene>
<evidence type="ECO:0000256" key="9">
    <source>
        <dbReference type="ARBA" id="ARBA00022801"/>
    </source>
</evidence>
<evidence type="ECO:0000256" key="6">
    <source>
        <dbReference type="ARBA" id="ARBA00022525"/>
    </source>
</evidence>
<dbReference type="GO" id="GO:0005576">
    <property type="term" value="C:extracellular region"/>
    <property type="evidence" value="ECO:0007669"/>
    <property type="project" value="UniProtKB-SubCell"/>
</dbReference>
<keyword evidence="9" id="KW-0378">Hydrolase</keyword>
<dbReference type="InterPro" id="IPR022742">
    <property type="entry name" value="Hydrolase_4"/>
</dbReference>
<dbReference type="InterPro" id="IPR051558">
    <property type="entry name" value="Metallophosphoesterase_PAP"/>
</dbReference>
<dbReference type="Proteomes" id="UP001289374">
    <property type="component" value="Unassembled WGS sequence"/>
</dbReference>
<keyword evidence="10" id="KW-0862">Zinc</keyword>
<protein>
    <recommendedName>
        <fullName evidence="5">acid phosphatase</fullName>
        <ecNumber evidence="5">3.1.3.2</ecNumber>
    </recommendedName>
</protein>
<dbReference type="GO" id="GO:0003993">
    <property type="term" value="F:acid phosphatase activity"/>
    <property type="evidence" value="ECO:0007669"/>
    <property type="project" value="UniProtKB-EC"/>
</dbReference>
<evidence type="ECO:0000313" key="16">
    <source>
        <dbReference type="Proteomes" id="UP001289374"/>
    </source>
</evidence>
<dbReference type="SUPFAM" id="SSF56300">
    <property type="entry name" value="Metallo-dependent phosphatases"/>
    <property type="match status" value="1"/>
</dbReference>
<dbReference type="Pfam" id="PF12146">
    <property type="entry name" value="Hydrolase_4"/>
    <property type="match status" value="1"/>
</dbReference>
<keyword evidence="8 12" id="KW-0732">Signal</keyword>
<comment type="similarity">
    <text evidence="4">Belongs to the metallophosphoesterase superfamily. Purple acid phosphatase family.</text>
</comment>
<dbReference type="InterPro" id="IPR029058">
    <property type="entry name" value="AB_hydrolase_fold"/>
</dbReference>
<dbReference type="InterPro" id="IPR029052">
    <property type="entry name" value="Metallo-depent_PP-like"/>
</dbReference>
<comment type="cofactor">
    <cofactor evidence="2">
        <name>Fe cation</name>
        <dbReference type="ChEBI" id="CHEBI:24875"/>
    </cofactor>
</comment>
<dbReference type="SUPFAM" id="SSF53474">
    <property type="entry name" value="alpha/beta-Hydrolases"/>
    <property type="match status" value="1"/>
</dbReference>
<dbReference type="GO" id="GO:0046872">
    <property type="term" value="F:metal ion binding"/>
    <property type="evidence" value="ECO:0007669"/>
    <property type="project" value="UniProtKB-KW"/>
</dbReference>
<comment type="caution">
    <text evidence="15">The sequence shown here is derived from an EMBL/GenBank/DDBJ whole genome shotgun (WGS) entry which is preliminary data.</text>
</comment>
<evidence type="ECO:0000256" key="8">
    <source>
        <dbReference type="ARBA" id="ARBA00022729"/>
    </source>
</evidence>
<evidence type="ECO:0000256" key="7">
    <source>
        <dbReference type="ARBA" id="ARBA00022723"/>
    </source>
</evidence>
<evidence type="ECO:0000259" key="14">
    <source>
        <dbReference type="Pfam" id="PF12146"/>
    </source>
</evidence>
<evidence type="ECO:0000256" key="5">
    <source>
        <dbReference type="ARBA" id="ARBA00012646"/>
    </source>
</evidence>
<keyword evidence="6" id="KW-0964">Secreted</keyword>
<feature type="domain" description="Serine aminopeptidase S33" evidence="14">
    <location>
        <begin position="471"/>
        <end position="711"/>
    </location>
</feature>
<dbReference type="EC" id="3.1.3.2" evidence="5"/>
<comment type="catalytic activity">
    <reaction evidence="1">
        <text>a phosphate monoester + H2O = an alcohol + phosphate</text>
        <dbReference type="Rhea" id="RHEA:15017"/>
        <dbReference type="ChEBI" id="CHEBI:15377"/>
        <dbReference type="ChEBI" id="CHEBI:30879"/>
        <dbReference type="ChEBI" id="CHEBI:43474"/>
        <dbReference type="ChEBI" id="CHEBI:67140"/>
        <dbReference type="EC" id="3.1.3.2"/>
    </reaction>
</comment>
<dbReference type="CDD" id="cd07378">
    <property type="entry name" value="MPP_ACP5"/>
    <property type="match status" value="1"/>
</dbReference>
<dbReference type="PANTHER" id="PTHR10161:SF14">
    <property type="entry name" value="TARTRATE-RESISTANT ACID PHOSPHATASE TYPE 5"/>
    <property type="match status" value="1"/>
</dbReference>
<evidence type="ECO:0000313" key="15">
    <source>
        <dbReference type="EMBL" id="KAK4395533.1"/>
    </source>
</evidence>
<dbReference type="PANTHER" id="PTHR10161">
    <property type="entry name" value="TARTRATE-RESISTANT ACID PHOSPHATASE TYPE 5"/>
    <property type="match status" value="1"/>
</dbReference>
<reference evidence="15" key="2">
    <citation type="journal article" date="2024" name="Plant">
        <title>Genomic evolution and insights into agronomic trait innovations of Sesamum species.</title>
        <authorList>
            <person name="Miao H."/>
            <person name="Wang L."/>
            <person name="Qu L."/>
            <person name="Liu H."/>
            <person name="Sun Y."/>
            <person name="Le M."/>
            <person name="Wang Q."/>
            <person name="Wei S."/>
            <person name="Zheng Y."/>
            <person name="Lin W."/>
            <person name="Duan Y."/>
            <person name="Cao H."/>
            <person name="Xiong S."/>
            <person name="Wang X."/>
            <person name="Wei L."/>
            <person name="Li C."/>
            <person name="Ma Q."/>
            <person name="Ju M."/>
            <person name="Zhao R."/>
            <person name="Li G."/>
            <person name="Mu C."/>
            <person name="Tian Q."/>
            <person name="Mei H."/>
            <person name="Zhang T."/>
            <person name="Gao T."/>
            <person name="Zhang H."/>
        </authorList>
    </citation>
    <scope>NUCLEOTIDE SEQUENCE</scope>
    <source>
        <strain evidence="15">K16</strain>
    </source>
</reference>
<keyword evidence="16" id="KW-1185">Reference proteome</keyword>
<keyword evidence="11" id="KW-0325">Glycoprotein</keyword>
<organism evidence="15 16">
    <name type="scientific">Sesamum angolense</name>
    <dbReference type="NCBI Taxonomy" id="2727404"/>
    <lineage>
        <taxon>Eukaryota</taxon>
        <taxon>Viridiplantae</taxon>
        <taxon>Streptophyta</taxon>
        <taxon>Embryophyta</taxon>
        <taxon>Tracheophyta</taxon>
        <taxon>Spermatophyta</taxon>
        <taxon>Magnoliopsida</taxon>
        <taxon>eudicotyledons</taxon>
        <taxon>Gunneridae</taxon>
        <taxon>Pentapetalae</taxon>
        <taxon>asterids</taxon>
        <taxon>lamiids</taxon>
        <taxon>Lamiales</taxon>
        <taxon>Pedaliaceae</taxon>
        <taxon>Sesamum</taxon>
    </lineage>
</organism>
<dbReference type="Pfam" id="PF00149">
    <property type="entry name" value="Metallophos"/>
    <property type="match status" value="1"/>
</dbReference>
<evidence type="ECO:0000256" key="10">
    <source>
        <dbReference type="ARBA" id="ARBA00022833"/>
    </source>
</evidence>
<keyword evidence="7" id="KW-0479">Metal-binding</keyword>
<dbReference type="InterPro" id="IPR024927">
    <property type="entry name" value="Acid_PPase"/>
</dbReference>
<feature type="domain" description="Calcineurin-like phosphoesterase" evidence="13">
    <location>
        <begin position="36"/>
        <end position="246"/>
    </location>
</feature>
<evidence type="ECO:0000256" key="2">
    <source>
        <dbReference type="ARBA" id="ARBA00001962"/>
    </source>
</evidence>
<proteinExistence type="inferred from homology"/>
<dbReference type="InterPro" id="IPR004843">
    <property type="entry name" value="Calcineurin-like_PHP"/>
</dbReference>
<dbReference type="EMBL" id="JACGWL010000009">
    <property type="protein sequence ID" value="KAK4395533.1"/>
    <property type="molecule type" value="Genomic_DNA"/>
</dbReference>
<dbReference type="Gene3D" id="3.40.50.1820">
    <property type="entry name" value="alpha/beta hydrolase"/>
    <property type="match status" value="1"/>
</dbReference>
<evidence type="ECO:0000256" key="3">
    <source>
        <dbReference type="ARBA" id="ARBA00004613"/>
    </source>
</evidence>
<evidence type="ECO:0000256" key="11">
    <source>
        <dbReference type="ARBA" id="ARBA00023180"/>
    </source>
</evidence>
<evidence type="ECO:0000256" key="4">
    <source>
        <dbReference type="ARBA" id="ARBA00008723"/>
    </source>
</evidence>
<accession>A0AAE1WM02</accession>
<dbReference type="AlphaFoldDB" id="A0AAE1WM02"/>
<sequence>MDMFLWLVAIITLLSARNISAEFQRFEHPTNGDGTLRFLVVGDWGRKGEFNQSRVAFQMGRIGEELDIDFVVSTGDNFYDDGLKGEDDPNFLHSFANIYTANSLQKQWFAVLGNHDYRGDAMAQLSPFLRKVDSRWLCFRSFVVDAEIGELFFVDTTPFVSKYFTKPGHHKYDWRDVLPVNNYTSHLLSDLEGALKESRAKWKIVVGHHPIRSVGHHGDTKELVDRLLPILQANKVDFYVNGHDHCLEHISDDESTIQFLTSGGGSKAWRGDSDKADGLKFFNDGQGFMSVQLTQSNVEIVLLCLKPNNLIANERRFQAKSGIIAKPRFEFNRISFRERCFSSKLIRPLEIESSRRRRMVKKANDAATIMLTSGGDAWCGAAPESSEKCGGKDEKSSSTTGKVVRVPAAMVPRKSAAAAVDKEVAARRALAIKRVLEDNEDNRDTSREFSLFVTSRGDTIFTQSWTPVKVQVRGMVVLLHGLNEHSGRYNAFAKKLNANGFKVYGMDWIGHGGSDGLHAYVPSLDYAVNDMKTFLSKVLAENPGLPCFCFGHSQAVLDPKVRQSVAGVVLTSPAVGVQPSHPIFAVSLLSVLDETETCESFHKPPYKSEAKANKRGVAVSRDAEALVAKYSDPLVFTGSIRIRTGYEILRITAFLQQNLSKLTVPFLVLHGTADSVTDPTASQKLYDEASSTDKTINLYEGLLHDLLFEPEKEEITESIIAWLNSRMQG</sequence>
<feature type="chain" id="PRO_5042234243" description="acid phosphatase" evidence="12">
    <location>
        <begin position="17"/>
        <end position="729"/>
    </location>
</feature>
<dbReference type="FunFam" id="3.60.21.10:FF:000027">
    <property type="entry name" value="Purple acid phosphatase"/>
    <property type="match status" value="1"/>
</dbReference>
<reference evidence="15" key="1">
    <citation type="submission" date="2020-06" db="EMBL/GenBank/DDBJ databases">
        <authorList>
            <person name="Li T."/>
            <person name="Hu X."/>
            <person name="Zhang T."/>
            <person name="Song X."/>
            <person name="Zhang H."/>
            <person name="Dai N."/>
            <person name="Sheng W."/>
            <person name="Hou X."/>
            <person name="Wei L."/>
        </authorList>
    </citation>
    <scope>NUCLEOTIDE SEQUENCE</scope>
    <source>
        <strain evidence="15">K16</strain>
        <tissue evidence="15">Leaf</tissue>
    </source>
</reference>